<evidence type="ECO:0000256" key="1">
    <source>
        <dbReference type="SAM" id="MobiDB-lite"/>
    </source>
</evidence>
<dbReference type="Proteomes" id="UP000649753">
    <property type="component" value="Unassembled WGS sequence"/>
</dbReference>
<dbReference type="Gene3D" id="2.40.420.20">
    <property type="match status" value="1"/>
</dbReference>
<evidence type="ECO:0000313" key="2">
    <source>
        <dbReference type="EMBL" id="MBE1489430.1"/>
    </source>
</evidence>
<evidence type="ECO:0000313" key="3">
    <source>
        <dbReference type="Proteomes" id="UP000649753"/>
    </source>
</evidence>
<dbReference type="GO" id="GO:1990281">
    <property type="term" value="C:efflux pump complex"/>
    <property type="evidence" value="ECO:0007669"/>
    <property type="project" value="TreeGrafter"/>
</dbReference>
<accession>A0A927ME54</accession>
<dbReference type="PANTHER" id="PTHR30469">
    <property type="entry name" value="MULTIDRUG RESISTANCE PROTEIN MDTA"/>
    <property type="match status" value="1"/>
</dbReference>
<gene>
    <name evidence="2" type="ORF">H4W31_005068</name>
</gene>
<dbReference type="RefSeq" id="WP_192768906.1">
    <property type="nucleotide sequence ID" value="NZ_JADBEB010000001.1"/>
</dbReference>
<sequence length="306" mass="32199">MRHRLTTAGVLAGTVVLLIGCLPGSSKPTATAPDVRVSPMPRPATARVEARDIYQTVRLTGVVETYEPVEAKSPVAGRFLPSSRVRNGQSVRREAVIGTVDPCPDPASTGPGPTGGPSPEPTAEPECEGRRRNVRSPAAGVISGLREQDVAVGAAVAAIQPPGHHIRLSVEDPAVLFHFTEPPESGKAEILGGPSGLTVRYEKRVYDRDSGQVSVYVSAPGDVPLFPGLRAVVVFVTSVKDDVLTLPLSAVRGRSGQGEVVTIDEVGKTRRVEVTLGEADDAYVEVSGIESSVEVLRYPLESDFGA</sequence>
<dbReference type="EMBL" id="JADBEB010000001">
    <property type="protein sequence ID" value="MBE1489430.1"/>
    <property type="molecule type" value="Genomic_DNA"/>
</dbReference>
<dbReference type="AlphaFoldDB" id="A0A927ME54"/>
<dbReference type="GO" id="GO:0015562">
    <property type="term" value="F:efflux transmembrane transporter activity"/>
    <property type="evidence" value="ECO:0007669"/>
    <property type="project" value="TreeGrafter"/>
</dbReference>
<organism evidence="2 3">
    <name type="scientific">Plantactinospora soyae</name>
    <dbReference type="NCBI Taxonomy" id="1544732"/>
    <lineage>
        <taxon>Bacteria</taxon>
        <taxon>Bacillati</taxon>
        <taxon>Actinomycetota</taxon>
        <taxon>Actinomycetes</taxon>
        <taxon>Micromonosporales</taxon>
        <taxon>Micromonosporaceae</taxon>
        <taxon>Plantactinospora</taxon>
    </lineage>
</organism>
<comment type="caution">
    <text evidence="2">The sequence shown here is derived from an EMBL/GenBank/DDBJ whole genome shotgun (WGS) entry which is preliminary data.</text>
</comment>
<keyword evidence="3" id="KW-1185">Reference proteome</keyword>
<reference evidence="2" key="1">
    <citation type="submission" date="2020-10" db="EMBL/GenBank/DDBJ databases">
        <title>Sequencing the genomes of 1000 actinobacteria strains.</title>
        <authorList>
            <person name="Klenk H.-P."/>
        </authorList>
    </citation>
    <scope>NUCLEOTIDE SEQUENCE</scope>
    <source>
        <strain evidence="2">DSM 46832</strain>
    </source>
</reference>
<protein>
    <submittedName>
        <fullName evidence="2">Multidrug efflux pump subunit AcrA (Membrane-fusion protein)</fullName>
    </submittedName>
</protein>
<name>A0A927ME54_9ACTN</name>
<dbReference type="PROSITE" id="PS51257">
    <property type="entry name" value="PROKAR_LIPOPROTEIN"/>
    <property type="match status" value="1"/>
</dbReference>
<proteinExistence type="predicted"/>
<feature type="region of interest" description="Disordered" evidence="1">
    <location>
        <begin position="85"/>
        <end position="132"/>
    </location>
</feature>